<evidence type="ECO:0000256" key="1">
    <source>
        <dbReference type="SAM" id="SignalP"/>
    </source>
</evidence>
<sequence>VGRNRRFWLKIGLIITCLLVRVSAGNVRCIMRPGKIVGGGVDRCCYTPATCIKTCRSDISEKNFIAVHFIPNRCYCKSSVTMIVANTTVGETYCVFSTNNQVFSVTPVKAVPGQKNVQEGSEKDITFHVSLFHLHIDSDKRIRNTLSSDKDQNGRKGHSLHTEFTFADISGRNKDSPQRNYDKDAVAGYLYQFVGFPDTAFPLPFNGAILKAESEINWNGFNTSLTEQESWLTYHVSPTYTGVHTLVRIRYNTIRRGTQAVLVVFWDAIEFSCHIGMSTWSMAFRMKAASWKQTAKDVNIRFYIAKLNFKAFSYLVTFKYTSSQQLDNGDWLFKKPYVEPNNHLPPFGFQLHVQNKHIPGIAQNADEYIGRYYVDVSYCTNNDCSQRMMLHLNKTKKQFTLQTLLEPFQVFRIEHTAEKKCWWYDNSTTGDIKLSYKCDQQFYLNERYKLFSFPNHQSYDVNIASQKIVPMSQYEHHTFMYLIRGSWRMVSNNNQNYFLENTDGSLRITGNINYANNVIRVLPGMEDFEENRRKGLLKIQSNLFTEELFILCSDNVRNLYKPITTSCFYSFDFTQSWKALDSQITGVLFYDKDTDYIYGRCHRGNVFFKKDLRSLSTPHKEFIAQSEFITAKQLPNIEKMKRFNFQEFPTIDNFEFSNNVVNNTASLFAFLWK</sequence>
<evidence type="ECO:0008006" key="4">
    <source>
        <dbReference type="Google" id="ProtNLM"/>
    </source>
</evidence>
<evidence type="ECO:0000313" key="2">
    <source>
        <dbReference type="EnsemblMetazoa" id="CLYHEMP012955.1"/>
    </source>
</evidence>
<dbReference type="EnsemblMetazoa" id="CLYHEMT012955.1">
    <property type="protein sequence ID" value="CLYHEMP012955.1"/>
    <property type="gene ID" value="CLYHEMG012955"/>
</dbReference>
<evidence type="ECO:0000313" key="3">
    <source>
        <dbReference type="Proteomes" id="UP000594262"/>
    </source>
</evidence>
<organism evidence="2 3">
    <name type="scientific">Clytia hemisphaerica</name>
    <dbReference type="NCBI Taxonomy" id="252671"/>
    <lineage>
        <taxon>Eukaryota</taxon>
        <taxon>Metazoa</taxon>
        <taxon>Cnidaria</taxon>
        <taxon>Hydrozoa</taxon>
        <taxon>Hydroidolina</taxon>
        <taxon>Leptothecata</taxon>
        <taxon>Obeliida</taxon>
        <taxon>Clytiidae</taxon>
        <taxon>Clytia</taxon>
    </lineage>
</organism>
<keyword evidence="1" id="KW-0732">Signal</keyword>
<proteinExistence type="predicted"/>
<dbReference type="AlphaFoldDB" id="A0A7M5WTR3"/>
<feature type="signal peptide" evidence="1">
    <location>
        <begin position="1"/>
        <end position="24"/>
    </location>
</feature>
<dbReference type="Proteomes" id="UP000594262">
    <property type="component" value="Unplaced"/>
</dbReference>
<feature type="chain" id="PRO_5029571448" description="Cnidarian restricted protein" evidence="1">
    <location>
        <begin position="25"/>
        <end position="673"/>
    </location>
</feature>
<reference evidence="2" key="1">
    <citation type="submission" date="2021-01" db="UniProtKB">
        <authorList>
            <consortium name="EnsemblMetazoa"/>
        </authorList>
    </citation>
    <scope>IDENTIFICATION</scope>
</reference>
<keyword evidence="3" id="KW-1185">Reference proteome</keyword>
<protein>
    <recommendedName>
        <fullName evidence="4">Cnidarian restricted protein</fullName>
    </recommendedName>
</protein>
<name>A0A7M5WTR3_9CNID</name>
<accession>A0A7M5WTR3</accession>